<accession>A0A2V4XFM3</accession>
<proteinExistence type="predicted"/>
<organism evidence="1 2">
    <name type="scientific">Winogradskyella epiphytica</name>
    <dbReference type="NCBI Taxonomy" id="262005"/>
    <lineage>
        <taxon>Bacteria</taxon>
        <taxon>Pseudomonadati</taxon>
        <taxon>Bacteroidota</taxon>
        <taxon>Flavobacteriia</taxon>
        <taxon>Flavobacteriales</taxon>
        <taxon>Flavobacteriaceae</taxon>
        <taxon>Winogradskyella</taxon>
    </lineage>
</organism>
<dbReference type="OrthoDB" id="1489065at2"/>
<evidence type="ECO:0000313" key="2">
    <source>
        <dbReference type="Proteomes" id="UP000248054"/>
    </source>
</evidence>
<evidence type="ECO:0000313" key="1">
    <source>
        <dbReference type="EMBL" id="PYE79584.1"/>
    </source>
</evidence>
<gene>
    <name evidence="1" type="ORF">DFQ11_1101</name>
</gene>
<dbReference type="Proteomes" id="UP000248054">
    <property type="component" value="Unassembled WGS sequence"/>
</dbReference>
<reference evidence="1 2" key="1">
    <citation type="submission" date="2018-06" db="EMBL/GenBank/DDBJ databases">
        <title>Genomic Encyclopedia of Type Strains, Phase III (KMG-III): the genomes of soil and plant-associated and newly described type strains.</title>
        <authorList>
            <person name="Whitman W."/>
        </authorList>
    </citation>
    <scope>NUCLEOTIDE SEQUENCE [LARGE SCALE GENOMIC DNA]</scope>
    <source>
        <strain evidence="1 2">CECT 7945</strain>
    </source>
</reference>
<name>A0A2V4XFM3_9FLAO</name>
<dbReference type="EMBL" id="QJTD01000010">
    <property type="protein sequence ID" value="PYE79584.1"/>
    <property type="molecule type" value="Genomic_DNA"/>
</dbReference>
<keyword evidence="2" id="KW-1185">Reference proteome</keyword>
<protein>
    <submittedName>
        <fullName evidence="1">AsmA-like protein</fullName>
    </submittedName>
</protein>
<sequence length="1320" mass="150513">MPKSKSNKTKYRKWRKRILVALLILIAVPTTLFTIGWYNRDTVINVFQDWYNENNSGTLTIGKVNASFIRGFPKVGFTLKHIKQTHIDTISDKHSSINIEEAKLVIGAGKLLRGDIQFEHITIKNATITSEVISERSIEYHQQLKLNKENRSHEGIKMPEWLHTDDVKFSLENVSYETKNHILEKNFNFDIHRIEGSYTGDDIQLDGQMRMDITVNSLGFNTKKGSYFNGARVKGNPNFTIDLKNNHISVPEFLFKVDHQDFRLSANFDLSASDNYEFNLKNSDTDFKAVKGLLPKNITNALDIYDLKKTLNTDLHLTGEFAFGNDPKIEVDFSTEDNEIIIDEKFHLQNLSFKAHLTNDIYEIDSLKIKYKSPSDLKITFNDLRATSDDIKLKIDNSYYQSTPEALNFVQADVNLEGSNEALVKLMEMENFDFKGGTFQFDATISGDIPKSHHFINKATGRFKLKDTRVILKKNGLQLPIQTIDLALEREQSILRRLIVNFPNGQDLVLKGQLKNIAALLTKNPESPTTSSILVDSEALHINELIALAKQFVPHSNTQIDDRNNLHETLDAIYHQFHPKFEINIGALTYNDVTISNLKSEIDLINSKTILLRHFDFNYLEAFTSLKGNVVVPEPESHLRDAIYINAEAISEGSVSVFAELFNIKLFRIDSGEYKFYGNVTGNLKELKEVLHNAKGDLTLNHTRLHYAPADIDINVDSLTLFVNKSNLLLNTFNLEIGEMYPIKLKGSIKQFPSFLIDDNTDKGSIDLKITAPYIDGDSSLEAIRSLKQEGKLIKPKNKSALHHIFKDINRFNPKIELAIDSLKFQDLITENVKALVYFENDSILRLYHLDFNYKQTTANINGQINAHTSALDSLNNNPFDLNFLISIKGKSKNLNDYLKTKNFIFQSGDFEFHGQYKAQAQNLKVLHSQGFGDLKISNTLVDYNAAALQIPVDSMHIRIADNVATLTTLDVDLPGKSSIFFSGSIDHFSDFINNLESTTNHSSNFSIYSPYLDSADLKEFIRIASSKRRTSEKKGEEFDLQKFKSSLVNINKSFYPTASITIDSLKHKNLDLTDFGLNLLFNTSDSLKIRDTHFNFYGGSLEFDVDFGMSNDQNIPVNININANNIDLYELASRLNYFNDEDLRNAEKIAGNLNYTIKASGNVNNEGRLNMNSLNGVINIELSDLELFDYKPIMENSTLMKDERFKELRFQPIVQTFEIKNGELIIPRTEIQSTALHVFVEGRLKFDEYMNIWLSLPWSNLKSNDGLTLPDKTTFADAGSKFYLQLKQDKTAKKEKNKNIKVKFRLSNRKLRKLNKEQD</sequence>
<dbReference type="RefSeq" id="WP_110476501.1">
    <property type="nucleotide sequence ID" value="NZ_BMWQ01000011.1"/>
</dbReference>
<comment type="caution">
    <text evidence="1">The sequence shown here is derived from an EMBL/GenBank/DDBJ whole genome shotgun (WGS) entry which is preliminary data.</text>
</comment>